<feature type="transmembrane region" description="Helical" evidence="5">
    <location>
        <begin position="48"/>
        <end position="71"/>
    </location>
</feature>
<reference evidence="7 8" key="1">
    <citation type="submission" date="2016-10" db="EMBL/GenBank/DDBJ databases">
        <authorList>
            <person name="de Groot N.N."/>
        </authorList>
    </citation>
    <scope>NUCLEOTIDE SEQUENCE [LARGE SCALE GENOMIC DNA]</scope>
    <source>
        <strain evidence="7 8">DSM 16213</strain>
    </source>
</reference>
<organism evidence="7 8">
    <name type="scientific">Loktanella fryxellensis</name>
    <dbReference type="NCBI Taxonomy" id="245187"/>
    <lineage>
        <taxon>Bacteria</taxon>
        <taxon>Pseudomonadati</taxon>
        <taxon>Pseudomonadota</taxon>
        <taxon>Alphaproteobacteria</taxon>
        <taxon>Rhodobacterales</taxon>
        <taxon>Roseobacteraceae</taxon>
        <taxon>Loktanella</taxon>
    </lineage>
</organism>
<evidence type="ECO:0000313" key="8">
    <source>
        <dbReference type="Proteomes" id="UP000199585"/>
    </source>
</evidence>
<keyword evidence="2 5" id="KW-0812">Transmembrane</keyword>
<evidence type="ECO:0000259" key="6">
    <source>
        <dbReference type="Pfam" id="PF06305"/>
    </source>
</evidence>
<proteinExistence type="predicted"/>
<evidence type="ECO:0000256" key="2">
    <source>
        <dbReference type="ARBA" id="ARBA00022692"/>
    </source>
</evidence>
<keyword evidence="8" id="KW-1185">Reference proteome</keyword>
<evidence type="ECO:0000256" key="1">
    <source>
        <dbReference type="ARBA" id="ARBA00022475"/>
    </source>
</evidence>
<keyword evidence="1" id="KW-1003">Cell membrane</keyword>
<dbReference type="STRING" id="245187.SAMN04488003_10383"/>
<dbReference type="GO" id="GO:0005886">
    <property type="term" value="C:plasma membrane"/>
    <property type="evidence" value="ECO:0007669"/>
    <property type="project" value="InterPro"/>
</dbReference>
<evidence type="ECO:0000256" key="4">
    <source>
        <dbReference type="ARBA" id="ARBA00023136"/>
    </source>
</evidence>
<keyword evidence="3 5" id="KW-1133">Transmembrane helix</keyword>
<evidence type="ECO:0000256" key="3">
    <source>
        <dbReference type="ARBA" id="ARBA00022989"/>
    </source>
</evidence>
<accession>A0A1H8A9Y6</accession>
<sequence>MKTLKYLFWGAFALVLVVIGLVNRDPVTLQAMPQAFADLFGISPQVTLPLFIVIFFAIGMGLLLGLIWEWIREYPERAENRARAKEIASLRREIAELRAVSASPKTGDDIIALLDAPKRQIA</sequence>
<keyword evidence="4 5" id="KW-0472">Membrane</keyword>
<protein>
    <recommendedName>
        <fullName evidence="6">Lipopolysaccharide assembly protein A domain-containing protein</fullName>
    </recommendedName>
</protein>
<dbReference type="EMBL" id="FOCI01000003">
    <property type="protein sequence ID" value="SEM67520.1"/>
    <property type="molecule type" value="Genomic_DNA"/>
</dbReference>
<name>A0A1H8A9Y6_9RHOB</name>
<gene>
    <name evidence="7" type="ORF">SAMN04488003_10383</name>
</gene>
<dbReference type="RefSeq" id="WP_089898918.1">
    <property type="nucleotide sequence ID" value="NZ_FOCI01000003.1"/>
</dbReference>
<dbReference type="Pfam" id="PF06305">
    <property type="entry name" value="LapA_dom"/>
    <property type="match status" value="1"/>
</dbReference>
<evidence type="ECO:0000256" key="5">
    <source>
        <dbReference type="SAM" id="Phobius"/>
    </source>
</evidence>
<feature type="domain" description="Lipopolysaccharide assembly protein A" evidence="6">
    <location>
        <begin position="45"/>
        <end position="94"/>
    </location>
</feature>
<dbReference type="InterPro" id="IPR010445">
    <property type="entry name" value="LapA_dom"/>
</dbReference>
<dbReference type="OrthoDB" id="7689797at2"/>
<dbReference type="Proteomes" id="UP000199585">
    <property type="component" value="Unassembled WGS sequence"/>
</dbReference>
<dbReference type="AlphaFoldDB" id="A0A1H8A9Y6"/>
<evidence type="ECO:0000313" key="7">
    <source>
        <dbReference type="EMBL" id="SEM67520.1"/>
    </source>
</evidence>